<dbReference type="OMA" id="NRRIFQI"/>
<dbReference type="EMBL" id="GG662845">
    <property type="protein sequence ID" value="EAR88241.1"/>
    <property type="molecule type" value="Genomic_DNA"/>
</dbReference>
<accession>Q22R81</accession>
<feature type="coiled-coil region" evidence="1">
    <location>
        <begin position="59"/>
        <end position="90"/>
    </location>
</feature>
<evidence type="ECO:0000313" key="3">
    <source>
        <dbReference type="Proteomes" id="UP000009168"/>
    </source>
</evidence>
<proteinExistence type="predicted"/>
<dbReference type="RefSeq" id="XP_001008486.1">
    <property type="nucleotide sequence ID" value="XM_001008486.2"/>
</dbReference>
<dbReference type="InParanoid" id="Q22R81"/>
<sequence>MNQQDLKNNFSQAAKMLANLFNSANQQYKEAYAKGQKDMINEIVQFCLQENNNLKTIELQKLEVFLQDKLNKIQEKQNQQQQILEQIGRQSNIQVQQSINNPLHLNQQKFELQNNIQMTQNVNTNQQNGQISFNSFNLQGAFNVNNNQNIQQNTQQQQFVPNVQHNQNQIQQNLNTLNYENNNNQQIQQQSNNFTSDQNQEENSYLQNRRIFQIKGYKIQNNNQNNSMNEEQNQ</sequence>
<dbReference type="HOGENOM" id="CLU_1187089_0_0_1"/>
<dbReference type="Proteomes" id="UP000009168">
    <property type="component" value="Unassembled WGS sequence"/>
</dbReference>
<keyword evidence="3" id="KW-1185">Reference proteome</keyword>
<dbReference type="KEGG" id="tet:TTHERM_00024000"/>
<evidence type="ECO:0000313" key="2">
    <source>
        <dbReference type="EMBL" id="EAR88241.1"/>
    </source>
</evidence>
<dbReference type="GeneID" id="7828734"/>
<reference evidence="3" key="1">
    <citation type="journal article" date="2006" name="PLoS Biol.">
        <title>Macronuclear genome sequence of the ciliate Tetrahymena thermophila, a model eukaryote.</title>
        <authorList>
            <person name="Eisen J.A."/>
            <person name="Coyne R.S."/>
            <person name="Wu M."/>
            <person name="Wu D."/>
            <person name="Thiagarajan M."/>
            <person name="Wortman J.R."/>
            <person name="Badger J.H."/>
            <person name="Ren Q."/>
            <person name="Amedeo P."/>
            <person name="Jones K.M."/>
            <person name="Tallon L.J."/>
            <person name="Delcher A.L."/>
            <person name="Salzberg S.L."/>
            <person name="Silva J.C."/>
            <person name="Haas B.J."/>
            <person name="Majoros W.H."/>
            <person name="Farzad M."/>
            <person name="Carlton J.M."/>
            <person name="Smith R.K. Jr."/>
            <person name="Garg J."/>
            <person name="Pearlman R.E."/>
            <person name="Karrer K.M."/>
            <person name="Sun L."/>
            <person name="Manning G."/>
            <person name="Elde N.C."/>
            <person name="Turkewitz A.P."/>
            <person name="Asai D.J."/>
            <person name="Wilkes D.E."/>
            <person name="Wang Y."/>
            <person name="Cai H."/>
            <person name="Collins K."/>
            <person name="Stewart B.A."/>
            <person name="Lee S.R."/>
            <person name="Wilamowska K."/>
            <person name="Weinberg Z."/>
            <person name="Ruzzo W.L."/>
            <person name="Wloga D."/>
            <person name="Gaertig J."/>
            <person name="Frankel J."/>
            <person name="Tsao C.-C."/>
            <person name="Gorovsky M.A."/>
            <person name="Keeling P.J."/>
            <person name="Waller R.F."/>
            <person name="Patron N.J."/>
            <person name="Cherry J.M."/>
            <person name="Stover N.A."/>
            <person name="Krieger C.J."/>
            <person name="del Toro C."/>
            <person name="Ryder H.F."/>
            <person name="Williamson S.C."/>
            <person name="Barbeau R.A."/>
            <person name="Hamilton E.P."/>
            <person name="Orias E."/>
        </authorList>
    </citation>
    <scope>NUCLEOTIDE SEQUENCE [LARGE SCALE GENOMIC DNA]</scope>
    <source>
        <strain evidence="3">SB210</strain>
    </source>
</reference>
<keyword evidence="1" id="KW-0175">Coiled coil</keyword>
<name>Q22R81_TETTS</name>
<evidence type="ECO:0000256" key="1">
    <source>
        <dbReference type="SAM" id="Coils"/>
    </source>
</evidence>
<protein>
    <submittedName>
        <fullName evidence="2">STATa protein, putative</fullName>
    </submittedName>
</protein>
<organism evidence="2 3">
    <name type="scientific">Tetrahymena thermophila (strain SB210)</name>
    <dbReference type="NCBI Taxonomy" id="312017"/>
    <lineage>
        <taxon>Eukaryota</taxon>
        <taxon>Sar</taxon>
        <taxon>Alveolata</taxon>
        <taxon>Ciliophora</taxon>
        <taxon>Intramacronucleata</taxon>
        <taxon>Oligohymenophorea</taxon>
        <taxon>Hymenostomatida</taxon>
        <taxon>Tetrahymenina</taxon>
        <taxon>Tetrahymenidae</taxon>
        <taxon>Tetrahymena</taxon>
    </lineage>
</organism>
<gene>
    <name evidence="2" type="ORF">TTHERM_00024000</name>
</gene>
<dbReference type="AlphaFoldDB" id="Q22R81"/>